<evidence type="ECO:0000313" key="3">
    <source>
        <dbReference type="EMBL" id="OAF13517.1"/>
    </source>
</evidence>
<dbReference type="AlphaFoldDB" id="A0A176Z2S4"/>
<dbReference type="Proteomes" id="UP000077173">
    <property type="component" value="Unassembled WGS sequence"/>
</dbReference>
<organism evidence="3 4">
    <name type="scientific">Bradyrhizobium neotropicale</name>
    <dbReference type="NCBI Taxonomy" id="1497615"/>
    <lineage>
        <taxon>Bacteria</taxon>
        <taxon>Pseudomonadati</taxon>
        <taxon>Pseudomonadota</taxon>
        <taxon>Alphaproteobacteria</taxon>
        <taxon>Hyphomicrobiales</taxon>
        <taxon>Nitrobacteraceae</taxon>
        <taxon>Bradyrhizobium</taxon>
    </lineage>
</organism>
<dbReference type="Pfam" id="PF03795">
    <property type="entry name" value="YCII"/>
    <property type="match status" value="1"/>
</dbReference>
<dbReference type="SUPFAM" id="SSF54909">
    <property type="entry name" value="Dimeric alpha+beta barrel"/>
    <property type="match status" value="1"/>
</dbReference>
<comment type="caution">
    <text evidence="3">The sequence shown here is derived from an EMBL/GenBank/DDBJ whole genome shotgun (WGS) entry which is preliminary data.</text>
</comment>
<proteinExistence type="inferred from homology"/>
<dbReference type="InterPro" id="IPR011008">
    <property type="entry name" value="Dimeric_a/b-barrel"/>
</dbReference>
<gene>
    <name evidence="3" type="ORF">AXW67_18635</name>
</gene>
<protein>
    <recommendedName>
        <fullName evidence="2">YCII-related domain-containing protein</fullName>
    </recommendedName>
</protein>
<evidence type="ECO:0000256" key="1">
    <source>
        <dbReference type="ARBA" id="ARBA00007689"/>
    </source>
</evidence>
<evidence type="ECO:0000313" key="4">
    <source>
        <dbReference type="Proteomes" id="UP000077173"/>
    </source>
</evidence>
<feature type="domain" description="YCII-related" evidence="2">
    <location>
        <begin position="61"/>
        <end position="120"/>
    </location>
</feature>
<dbReference type="InterPro" id="IPR005545">
    <property type="entry name" value="YCII"/>
</dbReference>
<sequence length="142" mass="15484">MNTQQQPTASIYAIILKLSPEFTAQIARPGVGGAVAKAVGAGRVPTVQELVSLGQTEDFARLFSERLGYLVRLRQAGVLRAAGPFEGLKEGMYLCNATDEREARRVLEEDPLFKAGFIENDFAVYRWLVVHHSGFDSLAATG</sequence>
<dbReference type="EMBL" id="LSEF01000075">
    <property type="protein sequence ID" value="OAF13517.1"/>
    <property type="molecule type" value="Genomic_DNA"/>
</dbReference>
<evidence type="ECO:0000259" key="2">
    <source>
        <dbReference type="Pfam" id="PF03795"/>
    </source>
</evidence>
<name>A0A176Z2S4_9BRAD</name>
<dbReference type="Gene3D" id="3.30.70.1060">
    <property type="entry name" value="Dimeric alpha+beta barrel"/>
    <property type="match status" value="1"/>
</dbReference>
<dbReference type="RefSeq" id="WP_161491285.1">
    <property type="nucleotide sequence ID" value="NZ_LSEF01000075.1"/>
</dbReference>
<accession>A0A176Z2S4</accession>
<keyword evidence="4" id="KW-1185">Reference proteome</keyword>
<comment type="similarity">
    <text evidence="1">Belongs to the YciI family.</text>
</comment>
<reference evidence="3 4" key="1">
    <citation type="submission" date="2016-02" db="EMBL/GenBank/DDBJ databases">
        <title>Draft genome sequence of the strain BR 10247T Bradyrhizobium neotropicale isolated from nodules of Centrolobium paraense.</title>
        <authorList>
            <person name="Simoes-Araujo J.L."/>
            <person name="Barauna A.C."/>
            <person name="Silva K."/>
            <person name="Zilli J.E."/>
        </authorList>
    </citation>
    <scope>NUCLEOTIDE SEQUENCE [LARGE SCALE GENOMIC DNA]</scope>
    <source>
        <strain evidence="3 4">BR 10247</strain>
    </source>
</reference>